<feature type="compositionally biased region" description="Polar residues" evidence="1">
    <location>
        <begin position="1"/>
        <end position="25"/>
    </location>
</feature>
<feature type="region of interest" description="Disordered" evidence="1">
    <location>
        <begin position="1"/>
        <end position="48"/>
    </location>
</feature>
<organism evidence="2 3">
    <name type="scientific">Folsomia candida</name>
    <name type="common">Springtail</name>
    <dbReference type="NCBI Taxonomy" id="158441"/>
    <lineage>
        <taxon>Eukaryota</taxon>
        <taxon>Metazoa</taxon>
        <taxon>Ecdysozoa</taxon>
        <taxon>Arthropoda</taxon>
        <taxon>Hexapoda</taxon>
        <taxon>Collembola</taxon>
        <taxon>Entomobryomorpha</taxon>
        <taxon>Isotomoidea</taxon>
        <taxon>Isotomidae</taxon>
        <taxon>Proisotominae</taxon>
        <taxon>Folsomia</taxon>
    </lineage>
</organism>
<name>A0A226ERA8_FOLCA</name>
<gene>
    <name evidence="2" type="ORF">Fcan01_04063</name>
</gene>
<sequence length="154" mass="16584">MNTVFPFSGASTSSIPSSLGDSTLDLQGGQKNVIPPDKKNKRNPTIKYRKEVKKPLTKAMERILLGFQKNAHPSASHQPATPPPGTSVSGRNPNLYPPYGPLFGVGPPPPGPFSPLAGGGGLLPPSPEDNKLFLAYLEHERMARQKLLRYDSSK</sequence>
<protein>
    <submittedName>
        <fullName evidence="2">Uncharacterized protein</fullName>
    </submittedName>
</protein>
<feature type="compositionally biased region" description="Pro residues" evidence="1">
    <location>
        <begin position="95"/>
        <end position="113"/>
    </location>
</feature>
<keyword evidence="3" id="KW-1185">Reference proteome</keyword>
<dbReference type="EMBL" id="LNIX01000002">
    <property type="protein sequence ID" value="OXA60152.1"/>
    <property type="molecule type" value="Genomic_DNA"/>
</dbReference>
<reference evidence="2 3" key="1">
    <citation type="submission" date="2015-12" db="EMBL/GenBank/DDBJ databases">
        <title>The genome of Folsomia candida.</title>
        <authorList>
            <person name="Faddeeva A."/>
            <person name="Derks M.F."/>
            <person name="Anvar Y."/>
            <person name="Smit S."/>
            <person name="Van Straalen N."/>
            <person name="Roelofs D."/>
        </authorList>
    </citation>
    <scope>NUCLEOTIDE SEQUENCE [LARGE SCALE GENOMIC DNA]</scope>
    <source>
        <strain evidence="2 3">VU population</strain>
        <tissue evidence="2">Whole body</tissue>
    </source>
</reference>
<evidence type="ECO:0000256" key="1">
    <source>
        <dbReference type="SAM" id="MobiDB-lite"/>
    </source>
</evidence>
<dbReference type="AlphaFoldDB" id="A0A226ERA8"/>
<comment type="caution">
    <text evidence="2">The sequence shown here is derived from an EMBL/GenBank/DDBJ whole genome shotgun (WGS) entry which is preliminary data.</text>
</comment>
<accession>A0A226ERA8</accession>
<evidence type="ECO:0000313" key="2">
    <source>
        <dbReference type="EMBL" id="OXA60152.1"/>
    </source>
</evidence>
<evidence type="ECO:0000313" key="3">
    <source>
        <dbReference type="Proteomes" id="UP000198287"/>
    </source>
</evidence>
<feature type="region of interest" description="Disordered" evidence="1">
    <location>
        <begin position="66"/>
        <end position="124"/>
    </location>
</feature>
<proteinExistence type="predicted"/>
<dbReference type="Proteomes" id="UP000198287">
    <property type="component" value="Unassembled WGS sequence"/>
</dbReference>